<dbReference type="Proteomes" id="UP000626220">
    <property type="component" value="Unassembled WGS sequence"/>
</dbReference>
<name>A0A8J3GVM3_9RHOB</name>
<organism evidence="2 3">
    <name type="scientific">Seohaeicola zhoushanensis</name>
    <dbReference type="NCBI Taxonomy" id="1569283"/>
    <lineage>
        <taxon>Bacteria</taxon>
        <taxon>Pseudomonadati</taxon>
        <taxon>Pseudomonadota</taxon>
        <taxon>Alphaproteobacteria</taxon>
        <taxon>Rhodobacterales</taxon>
        <taxon>Roseobacteraceae</taxon>
        <taxon>Seohaeicola</taxon>
    </lineage>
</organism>
<sequence length="92" mass="9978">MRNLILAAAMALAQPAFAADCYADYKAKQGNPMRLHYGVMQLQGACQKSAAQAEVSARLAAQGWTLLNVVSVFGPEGLDQRRANAGEFFLRF</sequence>
<comment type="caution">
    <text evidence="2">The sequence shown here is derived from an EMBL/GenBank/DDBJ whole genome shotgun (WGS) entry which is preliminary data.</text>
</comment>
<keyword evidence="1" id="KW-0732">Signal</keyword>
<protein>
    <recommendedName>
        <fullName evidence="4">DUF3718 domain-containing protein</fullName>
    </recommendedName>
</protein>
<feature type="signal peptide" evidence="1">
    <location>
        <begin position="1"/>
        <end position="18"/>
    </location>
</feature>
<dbReference type="AlphaFoldDB" id="A0A8J3GVM3"/>
<evidence type="ECO:0000313" key="3">
    <source>
        <dbReference type="Proteomes" id="UP000626220"/>
    </source>
</evidence>
<feature type="chain" id="PRO_5035265499" description="DUF3718 domain-containing protein" evidence="1">
    <location>
        <begin position="19"/>
        <end position="92"/>
    </location>
</feature>
<reference evidence="2" key="2">
    <citation type="submission" date="2020-09" db="EMBL/GenBank/DDBJ databases">
        <authorList>
            <person name="Sun Q."/>
            <person name="Kim S."/>
        </authorList>
    </citation>
    <scope>NUCLEOTIDE SEQUENCE</scope>
    <source>
        <strain evidence="2">KCTC 42650</strain>
    </source>
</reference>
<evidence type="ECO:0000313" key="2">
    <source>
        <dbReference type="EMBL" id="GHF41484.1"/>
    </source>
</evidence>
<proteinExistence type="predicted"/>
<gene>
    <name evidence="2" type="ORF">GCM10017056_11380</name>
</gene>
<evidence type="ECO:0008006" key="4">
    <source>
        <dbReference type="Google" id="ProtNLM"/>
    </source>
</evidence>
<keyword evidence="3" id="KW-1185">Reference proteome</keyword>
<evidence type="ECO:0000256" key="1">
    <source>
        <dbReference type="SAM" id="SignalP"/>
    </source>
</evidence>
<dbReference type="EMBL" id="BNCJ01000002">
    <property type="protein sequence ID" value="GHF41484.1"/>
    <property type="molecule type" value="Genomic_DNA"/>
</dbReference>
<reference evidence="2" key="1">
    <citation type="journal article" date="2014" name="Int. J. Syst. Evol. Microbiol.">
        <title>Complete genome sequence of Corynebacterium casei LMG S-19264T (=DSM 44701T), isolated from a smear-ripened cheese.</title>
        <authorList>
            <consortium name="US DOE Joint Genome Institute (JGI-PGF)"/>
            <person name="Walter F."/>
            <person name="Albersmeier A."/>
            <person name="Kalinowski J."/>
            <person name="Ruckert C."/>
        </authorList>
    </citation>
    <scope>NUCLEOTIDE SEQUENCE</scope>
    <source>
        <strain evidence="2">KCTC 42650</strain>
    </source>
</reference>
<accession>A0A8J3GVM3</accession>